<dbReference type="PANTHER" id="PTHR10983:SF16">
    <property type="entry name" value="LYSOCARDIOLIPIN ACYLTRANSFERASE 1"/>
    <property type="match status" value="1"/>
</dbReference>
<keyword evidence="3" id="KW-0012">Acyltransferase</keyword>
<dbReference type="GO" id="GO:0012505">
    <property type="term" value="C:endomembrane system"/>
    <property type="evidence" value="ECO:0007669"/>
    <property type="project" value="TreeGrafter"/>
</dbReference>
<dbReference type="OMA" id="HRSTVDW"/>
<keyword evidence="4" id="KW-1185">Reference proteome</keyword>
<accession>S7W935</accession>
<dbReference type="OrthoDB" id="189226at2759"/>
<name>S7W935_SPRLO</name>
<dbReference type="AlphaFoldDB" id="S7W935"/>
<sequence>MIIILLKKYLLFLLTFIIGSTSICLPVLCPIFKIFTQRGCITFVSIYSYIIWNLYSIIFNLTSHIEFEDIEELEKIEDYDNCILLSNHVAAIDFLVLHEIAKKKKMLKNLKYVLKTSLIFIPFIGTGIYFLKFCFISRSIKKDKEKLKNWCRFIQQNKIPTWLVVYPEGTRFTKEKQKASETFCREKNIEPFTNVLYPRIKGFEILQPNSKKYLTKIVDVTLQYFNTDETKEIPSLAKFYLQQPKGYFKAKIKVTNAEDIKNPGEFLKESFKMKGETIERWKREINHKEN</sequence>
<feature type="transmembrane region" description="Helical" evidence="1">
    <location>
        <begin position="9"/>
        <end position="35"/>
    </location>
</feature>
<keyword evidence="1" id="KW-0812">Transmembrane</keyword>
<dbReference type="EMBL" id="ATCN01000253">
    <property type="protein sequence ID" value="EPR79440.1"/>
    <property type="molecule type" value="Genomic_DNA"/>
</dbReference>
<reference evidence="4" key="1">
    <citation type="journal article" date="2013" name="PLoS Genet.">
        <title>The genome of Spraguea lophii and the basis of host-microsporidian interactions.</title>
        <authorList>
            <person name="Campbell S.E."/>
            <person name="Williams T.A."/>
            <person name="Yousuf A."/>
            <person name="Soanes D.M."/>
            <person name="Paszkiewicz K.H."/>
            <person name="Williams B.A.P."/>
        </authorList>
    </citation>
    <scope>NUCLEOTIDE SEQUENCE [LARGE SCALE GENOMIC DNA]</scope>
    <source>
        <strain evidence="4">42_110</strain>
    </source>
</reference>
<dbReference type="Pfam" id="PF01553">
    <property type="entry name" value="Acyltransferase"/>
    <property type="match status" value="1"/>
</dbReference>
<dbReference type="CDD" id="cd07990">
    <property type="entry name" value="LPLAT_LCLAT1-like"/>
    <property type="match status" value="1"/>
</dbReference>
<keyword evidence="1" id="KW-1133">Transmembrane helix</keyword>
<dbReference type="HOGENOM" id="CLU_041844_6_1_1"/>
<dbReference type="STRING" id="1358809.S7W935"/>
<dbReference type="Proteomes" id="UP000014978">
    <property type="component" value="Unassembled WGS sequence"/>
</dbReference>
<evidence type="ECO:0000256" key="1">
    <source>
        <dbReference type="SAM" id="Phobius"/>
    </source>
</evidence>
<keyword evidence="3" id="KW-0808">Transferase</keyword>
<evidence type="ECO:0000259" key="2">
    <source>
        <dbReference type="SMART" id="SM00563"/>
    </source>
</evidence>
<keyword evidence="1" id="KW-0472">Membrane</keyword>
<proteinExistence type="predicted"/>
<feature type="transmembrane region" description="Helical" evidence="1">
    <location>
        <begin position="112"/>
        <end position="131"/>
    </location>
</feature>
<gene>
    <name evidence="3" type="ORF">SLOPH_104</name>
</gene>
<feature type="transmembrane region" description="Helical" evidence="1">
    <location>
        <begin position="41"/>
        <end position="61"/>
    </location>
</feature>
<dbReference type="InterPro" id="IPR002123">
    <property type="entry name" value="Plipid/glycerol_acylTrfase"/>
</dbReference>
<dbReference type="SUPFAM" id="SSF69593">
    <property type="entry name" value="Glycerol-3-phosphate (1)-acyltransferase"/>
    <property type="match status" value="1"/>
</dbReference>
<organism evidence="3 4">
    <name type="scientific">Spraguea lophii (strain 42_110)</name>
    <name type="common">Microsporidian parasite</name>
    <dbReference type="NCBI Taxonomy" id="1358809"/>
    <lineage>
        <taxon>Eukaryota</taxon>
        <taxon>Fungi</taxon>
        <taxon>Fungi incertae sedis</taxon>
        <taxon>Microsporidia</taxon>
        <taxon>Spragueidae</taxon>
        <taxon>Spraguea</taxon>
    </lineage>
</organism>
<evidence type="ECO:0000313" key="3">
    <source>
        <dbReference type="EMBL" id="EPR79440.1"/>
    </source>
</evidence>
<dbReference type="SMART" id="SM00563">
    <property type="entry name" value="PlsC"/>
    <property type="match status" value="1"/>
</dbReference>
<dbReference type="GO" id="GO:0016746">
    <property type="term" value="F:acyltransferase activity"/>
    <property type="evidence" value="ECO:0007669"/>
    <property type="project" value="UniProtKB-KW"/>
</dbReference>
<feature type="domain" description="Phospholipid/glycerol acyltransferase" evidence="2">
    <location>
        <begin position="82"/>
        <end position="204"/>
    </location>
</feature>
<comment type="caution">
    <text evidence="3">The sequence shown here is derived from an EMBL/GenBank/DDBJ whole genome shotgun (WGS) entry which is preliminary data.</text>
</comment>
<evidence type="ECO:0000313" key="4">
    <source>
        <dbReference type="Proteomes" id="UP000014978"/>
    </source>
</evidence>
<dbReference type="VEuPathDB" id="MicrosporidiaDB:SLOPH_104"/>
<protein>
    <submittedName>
        <fullName evidence="3">Acyltransferase</fullName>
    </submittedName>
</protein>
<dbReference type="PANTHER" id="PTHR10983">
    <property type="entry name" value="1-ACYLGLYCEROL-3-PHOSPHATE ACYLTRANSFERASE-RELATED"/>
    <property type="match status" value="1"/>
</dbReference>
<dbReference type="InParanoid" id="S7W935"/>